<dbReference type="OMA" id="VMIKEVN"/>
<dbReference type="AlphaFoldDB" id="Q22XV1"/>
<dbReference type="InParanoid" id="Q22XV1"/>
<evidence type="ECO:0000313" key="7">
    <source>
        <dbReference type="Proteomes" id="UP000009168"/>
    </source>
</evidence>
<dbReference type="Pfam" id="PF00743">
    <property type="entry name" value="FMO-like"/>
    <property type="match status" value="2"/>
</dbReference>
<dbReference type="InterPro" id="IPR036188">
    <property type="entry name" value="FAD/NAD-bd_sf"/>
</dbReference>
<accession>Q22XV1</accession>
<dbReference type="OrthoDB" id="413515at2759"/>
<keyword evidence="7" id="KW-1185">Reference proteome</keyword>
<dbReference type="KEGG" id="tet:TTHERM_01004950"/>
<evidence type="ECO:0000256" key="4">
    <source>
        <dbReference type="ARBA" id="ARBA00022857"/>
    </source>
</evidence>
<dbReference type="GO" id="GO:0050661">
    <property type="term" value="F:NADP binding"/>
    <property type="evidence" value="ECO:0007669"/>
    <property type="project" value="InterPro"/>
</dbReference>
<evidence type="ECO:0000256" key="2">
    <source>
        <dbReference type="ARBA" id="ARBA00022630"/>
    </source>
</evidence>
<evidence type="ECO:0000256" key="5">
    <source>
        <dbReference type="ARBA" id="ARBA00023002"/>
    </source>
</evidence>
<keyword evidence="2" id="KW-0285">Flavoprotein</keyword>
<sequence>MEQNIEKIYKNSYDKNSVLIIGCGPSGILATKYLQKNNNVICIDNREDIGGQWYFDKYNEENHPNLQQTAFYHYYGVLCSSLYENLQANLPKFQMTFKGFPTKSEYQEFMKAEEFYEYLQDYCAHHQLKKNMLFNTFVSSVRLIEKLSDEEKKNTGQLLTKRFLVEIKDSSDYKKNVRYLQADNVIVATGHCSVPNYPKILNFELFQGEKYHSHYFRQNYLQKFINKHLVIYGGNQSAQDLLCIILKQTDPSQNPQKITLIANKGIIDTFRQSEAYKEEIINKKLALAATDVKSFVSEKSLILESGEYVENIDILMFATGYQYCFPFLENSNDNLIEFMEENDRKNCFGPLYKRLFSVREPNLIFLGMTFNTATIQQMFERQAICAQRFIDKIISLPSQEEMLKDYEQDFLKSQQNFKDGRDFFRVSHFKGQDEYEYQKQLCQLAQMQFDEEFNQYVKNLFVPLVEKTVFKGNYPWMKKEKISHLIPESYSPKEDLF</sequence>
<dbReference type="RefSeq" id="XP_001010315.1">
    <property type="nucleotide sequence ID" value="XM_001010315.2"/>
</dbReference>
<dbReference type="GeneID" id="7834267"/>
<gene>
    <name evidence="6" type="ORF">TTHERM_01004950</name>
</gene>
<dbReference type="GO" id="GO:0050660">
    <property type="term" value="F:flavin adenine dinucleotide binding"/>
    <property type="evidence" value="ECO:0007669"/>
    <property type="project" value="InterPro"/>
</dbReference>
<dbReference type="STRING" id="312017.Q22XV1"/>
<evidence type="ECO:0000256" key="1">
    <source>
        <dbReference type="ARBA" id="ARBA00009183"/>
    </source>
</evidence>
<dbReference type="eggNOG" id="KOG1399">
    <property type="taxonomic scope" value="Eukaryota"/>
</dbReference>
<keyword evidence="6" id="KW-0503">Monooxygenase</keyword>
<dbReference type="SUPFAM" id="SSF51905">
    <property type="entry name" value="FAD/NAD(P)-binding domain"/>
    <property type="match status" value="2"/>
</dbReference>
<dbReference type="PIRSF" id="PIRSF000332">
    <property type="entry name" value="FMO"/>
    <property type="match status" value="1"/>
</dbReference>
<dbReference type="Proteomes" id="UP000009168">
    <property type="component" value="Unassembled WGS sequence"/>
</dbReference>
<dbReference type="InterPro" id="IPR050346">
    <property type="entry name" value="FMO-like"/>
</dbReference>
<keyword evidence="5" id="KW-0560">Oxidoreductase</keyword>
<evidence type="ECO:0000256" key="3">
    <source>
        <dbReference type="ARBA" id="ARBA00022827"/>
    </source>
</evidence>
<dbReference type="GO" id="GO:0004499">
    <property type="term" value="F:N,N-dimethylaniline monooxygenase activity"/>
    <property type="evidence" value="ECO:0007669"/>
    <property type="project" value="InterPro"/>
</dbReference>
<dbReference type="InterPro" id="IPR000960">
    <property type="entry name" value="Flavin_mOase"/>
</dbReference>
<keyword evidence="4" id="KW-0521">NADP</keyword>
<keyword evidence="3" id="KW-0274">FAD</keyword>
<dbReference type="InterPro" id="IPR020946">
    <property type="entry name" value="Flavin_mOase-like"/>
</dbReference>
<proteinExistence type="inferred from homology"/>
<dbReference type="HOGENOM" id="CLU_529478_0_0_1"/>
<reference evidence="7" key="1">
    <citation type="journal article" date="2006" name="PLoS Biol.">
        <title>Macronuclear genome sequence of the ciliate Tetrahymena thermophila, a model eukaryote.</title>
        <authorList>
            <person name="Eisen J.A."/>
            <person name="Coyne R.S."/>
            <person name="Wu M."/>
            <person name="Wu D."/>
            <person name="Thiagarajan M."/>
            <person name="Wortman J.R."/>
            <person name="Badger J.H."/>
            <person name="Ren Q."/>
            <person name="Amedeo P."/>
            <person name="Jones K.M."/>
            <person name="Tallon L.J."/>
            <person name="Delcher A.L."/>
            <person name="Salzberg S.L."/>
            <person name="Silva J.C."/>
            <person name="Haas B.J."/>
            <person name="Majoros W.H."/>
            <person name="Farzad M."/>
            <person name="Carlton J.M."/>
            <person name="Smith R.K. Jr."/>
            <person name="Garg J."/>
            <person name="Pearlman R.E."/>
            <person name="Karrer K.M."/>
            <person name="Sun L."/>
            <person name="Manning G."/>
            <person name="Elde N.C."/>
            <person name="Turkewitz A.P."/>
            <person name="Asai D.J."/>
            <person name="Wilkes D.E."/>
            <person name="Wang Y."/>
            <person name="Cai H."/>
            <person name="Collins K."/>
            <person name="Stewart B.A."/>
            <person name="Lee S.R."/>
            <person name="Wilamowska K."/>
            <person name="Weinberg Z."/>
            <person name="Ruzzo W.L."/>
            <person name="Wloga D."/>
            <person name="Gaertig J."/>
            <person name="Frankel J."/>
            <person name="Tsao C.-C."/>
            <person name="Gorovsky M.A."/>
            <person name="Keeling P.J."/>
            <person name="Waller R.F."/>
            <person name="Patron N.J."/>
            <person name="Cherry J.M."/>
            <person name="Stover N.A."/>
            <person name="Krieger C.J."/>
            <person name="del Toro C."/>
            <person name="Ryder H.F."/>
            <person name="Williamson S.C."/>
            <person name="Barbeau R.A."/>
            <person name="Hamilton E.P."/>
            <person name="Orias E."/>
        </authorList>
    </citation>
    <scope>NUCLEOTIDE SEQUENCE [LARGE SCALE GENOMIC DNA]</scope>
    <source>
        <strain evidence="7">SB210</strain>
    </source>
</reference>
<evidence type="ECO:0000313" key="6">
    <source>
        <dbReference type="EMBL" id="EAR90070.1"/>
    </source>
</evidence>
<name>Q22XV1_TETTS</name>
<protein>
    <submittedName>
        <fullName evidence="6">Flavin-binding monooxygenase-like protein</fullName>
    </submittedName>
</protein>
<dbReference type="Gene3D" id="3.50.50.60">
    <property type="entry name" value="FAD/NAD(P)-binding domain"/>
    <property type="match status" value="2"/>
</dbReference>
<dbReference type="PANTHER" id="PTHR23023">
    <property type="entry name" value="DIMETHYLANILINE MONOOXYGENASE"/>
    <property type="match status" value="1"/>
</dbReference>
<organism evidence="6 7">
    <name type="scientific">Tetrahymena thermophila (strain SB210)</name>
    <dbReference type="NCBI Taxonomy" id="312017"/>
    <lineage>
        <taxon>Eukaryota</taxon>
        <taxon>Sar</taxon>
        <taxon>Alveolata</taxon>
        <taxon>Ciliophora</taxon>
        <taxon>Intramacronucleata</taxon>
        <taxon>Oligohymenophorea</taxon>
        <taxon>Hymenostomatida</taxon>
        <taxon>Tetrahymenina</taxon>
        <taxon>Tetrahymenidae</taxon>
        <taxon>Tetrahymena</taxon>
    </lineage>
</organism>
<comment type="similarity">
    <text evidence="1">Belongs to the FMO family.</text>
</comment>
<dbReference type="EMBL" id="GG662802">
    <property type="protein sequence ID" value="EAR90070.1"/>
    <property type="molecule type" value="Genomic_DNA"/>
</dbReference>